<dbReference type="SUPFAM" id="SSF55811">
    <property type="entry name" value="Nudix"/>
    <property type="match status" value="1"/>
</dbReference>
<dbReference type="Pfam" id="PF00293">
    <property type="entry name" value="NUDIX"/>
    <property type="match status" value="1"/>
</dbReference>
<comment type="similarity">
    <text evidence="1">Belongs to the Nudix hydrolase family.</text>
</comment>
<dbReference type="EMBL" id="JAVYAA010000002">
    <property type="protein sequence ID" value="MDT8976381.1"/>
    <property type="molecule type" value="Genomic_DNA"/>
</dbReference>
<dbReference type="AlphaFoldDB" id="A0AAJ2N440"/>
<dbReference type="InterPro" id="IPR000086">
    <property type="entry name" value="NUDIX_hydrolase_dom"/>
</dbReference>
<dbReference type="InterPro" id="IPR020084">
    <property type="entry name" value="NUDIX_hydrolase_CS"/>
</dbReference>
<proteinExistence type="inferred from homology"/>
<dbReference type="RefSeq" id="WP_072730748.1">
    <property type="nucleotide sequence ID" value="NZ_JAVYAA010000002.1"/>
</dbReference>
<dbReference type="CDD" id="cd04665">
    <property type="entry name" value="NUDIX_RppH"/>
    <property type="match status" value="1"/>
</dbReference>
<name>A0AAJ2N440_9BACL</name>
<organism evidence="4 5">
    <name type="scientific">Paenibacillus suaedae</name>
    <dbReference type="NCBI Taxonomy" id="3077233"/>
    <lineage>
        <taxon>Bacteria</taxon>
        <taxon>Bacillati</taxon>
        <taxon>Bacillota</taxon>
        <taxon>Bacilli</taxon>
        <taxon>Bacillales</taxon>
        <taxon>Paenibacillaceae</taxon>
        <taxon>Paenibacillus</taxon>
    </lineage>
</organism>
<feature type="domain" description="Nudix hydrolase" evidence="3">
    <location>
        <begin position="13"/>
        <end position="129"/>
    </location>
</feature>
<reference evidence="5" key="1">
    <citation type="submission" date="2023-09" db="EMBL/GenBank/DDBJ databases">
        <title>Paenibacillus sp. chi10 Genome sequencing and assembly.</title>
        <authorList>
            <person name="Kim I."/>
        </authorList>
    </citation>
    <scope>NUCLEOTIDE SEQUENCE [LARGE SCALE GENOMIC DNA]</scope>
    <source>
        <strain evidence="5">chi10</strain>
    </source>
</reference>
<dbReference type="PROSITE" id="PS51462">
    <property type="entry name" value="NUDIX"/>
    <property type="match status" value="1"/>
</dbReference>
<protein>
    <submittedName>
        <fullName evidence="4">NUDIX domain-containing protein</fullName>
    </submittedName>
</protein>
<dbReference type="Gene3D" id="3.90.79.10">
    <property type="entry name" value="Nucleoside Triphosphate Pyrophosphohydrolase"/>
    <property type="match status" value="1"/>
</dbReference>
<dbReference type="PANTHER" id="PTHR43736:SF1">
    <property type="entry name" value="DIHYDRONEOPTERIN TRIPHOSPHATE DIPHOSPHATASE"/>
    <property type="match status" value="1"/>
</dbReference>
<evidence type="ECO:0000256" key="1">
    <source>
        <dbReference type="ARBA" id="ARBA00005582"/>
    </source>
</evidence>
<accession>A0AAJ2N440</accession>
<keyword evidence="5" id="KW-1185">Reference proteome</keyword>
<evidence type="ECO:0000313" key="5">
    <source>
        <dbReference type="Proteomes" id="UP001250538"/>
    </source>
</evidence>
<dbReference type="InterPro" id="IPR015797">
    <property type="entry name" value="NUDIX_hydrolase-like_dom_sf"/>
</dbReference>
<gene>
    <name evidence="4" type="ORF">RQP50_09000</name>
</gene>
<sequence>MDFLWYELDDILHDKITFVVMIAKYKNELIIIRNRNREVWELPGGRREEGEFIIETASRELYEETGSIKFELSPLGIYAFHDSYGMAFYAEVEEIDELPESEIAEIRLIKSLPEGLNYGEVYYKMYERLDLVRRTNKGLKTYKINYMDRPAKYEF</sequence>
<dbReference type="PROSITE" id="PS00893">
    <property type="entry name" value="NUDIX_BOX"/>
    <property type="match status" value="1"/>
</dbReference>
<dbReference type="Proteomes" id="UP001250538">
    <property type="component" value="Unassembled WGS sequence"/>
</dbReference>
<keyword evidence="2" id="KW-0378">Hydrolase</keyword>
<evidence type="ECO:0000256" key="2">
    <source>
        <dbReference type="ARBA" id="ARBA00022801"/>
    </source>
</evidence>
<dbReference type="GO" id="GO:0016787">
    <property type="term" value="F:hydrolase activity"/>
    <property type="evidence" value="ECO:0007669"/>
    <property type="project" value="UniProtKB-KW"/>
</dbReference>
<dbReference type="PANTHER" id="PTHR43736">
    <property type="entry name" value="ADP-RIBOSE PYROPHOSPHATASE"/>
    <property type="match status" value="1"/>
</dbReference>
<evidence type="ECO:0000313" key="4">
    <source>
        <dbReference type="EMBL" id="MDT8976381.1"/>
    </source>
</evidence>
<dbReference type="InterPro" id="IPR014078">
    <property type="entry name" value="Nudix_YtkD"/>
</dbReference>
<evidence type="ECO:0000259" key="3">
    <source>
        <dbReference type="PROSITE" id="PS51462"/>
    </source>
</evidence>
<comment type="caution">
    <text evidence="4">The sequence shown here is derived from an EMBL/GenBank/DDBJ whole genome shotgun (WGS) entry which is preliminary data.</text>
</comment>